<feature type="transmembrane region" description="Helical" evidence="7">
    <location>
        <begin position="569"/>
        <end position="591"/>
    </location>
</feature>
<feature type="transmembrane region" description="Helical" evidence="7">
    <location>
        <begin position="348"/>
        <end position="368"/>
    </location>
</feature>
<evidence type="ECO:0000313" key="9">
    <source>
        <dbReference type="EMBL" id="GAA2612040.1"/>
    </source>
</evidence>
<proteinExistence type="inferred from homology"/>
<keyword evidence="10" id="KW-1185">Reference proteome</keyword>
<keyword evidence="4 7" id="KW-0812">Transmembrane</keyword>
<dbReference type="Gene3D" id="1.20.1640.10">
    <property type="entry name" value="Multidrug efflux transporter AcrB transmembrane domain"/>
    <property type="match status" value="2"/>
</dbReference>
<feature type="transmembrane region" description="Helical" evidence="7">
    <location>
        <begin position="158"/>
        <end position="179"/>
    </location>
</feature>
<comment type="subcellular location">
    <subcellularLocation>
        <location evidence="1">Cell membrane</location>
        <topology evidence="1">Multi-pass membrane protein</topology>
    </subcellularLocation>
</comment>
<dbReference type="InterPro" id="IPR050545">
    <property type="entry name" value="Mycobact_MmpL"/>
</dbReference>
<feature type="transmembrane region" description="Helical" evidence="7">
    <location>
        <begin position="211"/>
        <end position="230"/>
    </location>
</feature>
<organism evidence="9 10">
    <name type="scientific">Actinomadura fulvescens</name>
    <dbReference type="NCBI Taxonomy" id="46160"/>
    <lineage>
        <taxon>Bacteria</taxon>
        <taxon>Bacillati</taxon>
        <taxon>Actinomycetota</taxon>
        <taxon>Actinomycetes</taxon>
        <taxon>Streptosporangiales</taxon>
        <taxon>Thermomonosporaceae</taxon>
        <taxon>Actinomadura</taxon>
    </lineage>
</organism>
<name>A0ABN3Q1R6_9ACTN</name>
<comment type="similarity">
    <text evidence="2">Belongs to the resistance-nodulation-cell division (RND) (TC 2.A.6) family. MmpL subfamily.</text>
</comment>
<feature type="domain" description="Membrane transport protein MMPL" evidence="8">
    <location>
        <begin position="23"/>
        <end position="347"/>
    </location>
</feature>
<dbReference type="PANTHER" id="PTHR33406">
    <property type="entry name" value="MEMBRANE PROTEIN MJ1562-RELATED"/>
    <property type="match status" value="1"/>
</dbReference>
<feature type="transmembrane region" description="Helical" evidence="7">
    <location>
        <begin position="617"/>
        <end position="635"/>
    </location>
</feature>
<evidence type="ECO:0000259" key="8">
    <source>
        <dbReference type="Pfam" id="PF03176"/>
    </source>
</evidence>
<feature type="transmembrane region" description="Helical" evidence="7">
    <location>
        <begin position="284"/>
        <end position="310"/>
    </location>
</feature>
<accession>A0ABN3Q1R6</accession>
<dbReference type="RefSeq" id="WP_344545166.1">
    <property type="nucleotide sequence ID" value="NZ_BAAATD010000007.1"/>
</dbReference>
<comment type="caution">
    <text evidence="9">The sequence shown here is derived from an EMBL/GenBank/DDBJ whole genome shotgun (WGS) entry which is preliminary data.</text>
</comment>
<evidence type="ECO:0000256" key="6">
    <source>
        <dbReference type="ARBA" id="ARBA00023136"/>
    </source>
</evidence>
<feature type="transmembrane region" description="Helical" evidence="7">
    <location>
        <begin position="502"/>
        <end position="521"/>
    </location>
</feature>
<keyword evidence="5 7" id="KW-1133">Transmembrane helix</keyword>
<protein>
    <submittedName>
        <fullName evidence="9">MMPL family transporter</fullName>
    </submittedName>
</protein>
<evidence type="ECO:0000313" key="10">
    <source>
        <dbReference type="Proteomes" id="UP001501509"/>
    </source>
</evidence>
<dbReference type="Pfam" id="PF03176">
    <property type="entry name" value="MMPL"/>
    <property type="match status" value="2"/>
</dbReference>
<feature type="transmembrane region" description="Helical" evidence="7">
    <location>
        <begin position="256"/>
        <end position="278"/>
    </location>
</feature>
<dbReference type="PANTHER" id="PTHR33406:SF11">
    <property type="entry name" value="MEMBRANE PROTEIN SCO6666-RELATED"/>
    <property type="match status" value="1"/>
</dbReference>
<evidence type="ECO:0000256" key="1">
    <source>
        <dbReference type="ARBA" id="ARBA00004651"/>
    </source>
</evidence>
<feature type="transmembrane region" description="Helical" evidence="7">
    <location>
        <begin position="641"/>
        <end position="663"/>
    </location>
</feature>
<evidence type="ECO:0000256" key="7">
    <source>
        <dbReference type="SAM" id="Phobius"/>
    </source>
</evidence>
<reference evidence="9 10" key="1">
    <citation type="journal article" date="2019" name="Int. J. Syst. Evol. Microbiol.">
        <title>The Global Catalogue of Microorganisms (GCM) 10K type strain sequencing project: providing services to taxonomists for standard genome sequencing and annotation.</title>
        <authorList>
            <consortium name="The Broad Institute Genomics Platform"/>
            <consortium name="The Broad Institute Genome Sequencing Center for Infectious Disease"/>
            <person name="Wu L."/>
            <person name="Ma J."/>
        </authorList>
    </citation>
    <scope>NUCLEOTIDE SEQUENCE [LARGE SCALE GENOMIC DNA]</scope>
    <source>
        <strain evidence="9 10">JCM 6833</strain>
    </source>
</reference>
<dbReference type="EMBL" id="BAAATD010000007">
    <property type="protein sequence ID" value="GAA2612040.1"/>
    <property type="molecule type" value="Genomic_DNA"/>
</dbReference>
<keyword evidence="3" id="KW-1003">Cell membrane</keyword>
<gene>
    <name evidence="9" type="ORF">GCM10010411_53390</name>
</gene>
<feature type="transmembrane region" description="Helical" evidence="7">
    <location>
        <begin position="186"/>
        <end position="205"/>
    </location>
</feature>
<evidence type="ECO:0000256" key="4">
    <source>
        <dbReference type="ARBA" id="ARBA00022692"/>
    </source>
</evidence>
<dbReference type="InterPro" id="IPR004869">
    <property type="entry name" value="MMPL_dom"/>
</dbReference>
<evidence type="ECO:0000256" key="5">
    <source>
        <dbReference type="ARBA" id="ARBA00022989"/>
    </source>
</evidence>
<sequence length="708" mass="74208">MVAVLGLGVTTGAAGTAYNDEFSLPGTDSAKALELLEENLPDQSGDSGTIVWRTSSGSVRDPAVRQRMTTALDQVAKLPHVASVTSPYVEQGAGQVSKDGRTAYAQLTFDAQAQDVPAGDVKKVIETARQARTDGLRVELGGNAIAQAEQPPPNTAEFIGVAAAAIVLFIAFGSLLAMLMPILTAVIALAAGLMSIGLLSHVFTIGQIGPILGALIGLGVGIDYALFIVTRHRNGLLAGRTVDGSVVTALNTSGRAVLFAGATVVIALLGLFVIGMSFLNGMAIAAITTVAITVFASITLLPAMLGFAGLRVLSRKERRALIAGKAEPDKPGVFHRWARFAQRRPRTLSIVALALIAALSLPVLSIRLGSSDAGNNPTSTTSRQAYDLLSDGFGPGFNGPFQLVAQTPSGTDRAAFSEFAATIRSTPGVANVVTLPQPPGAKVGILQVVPTTSPQDEKTASLIRTLRDDVIPAAERGTTMQVHVGGVTAIFDDFSHELSSKIPLFITVIVALGFLLLLVAFRSLLIPLTAAVMNVLAALASFGLVVAFFQWGWGSEPLGLGAPGPVEAFLPVIMISILFGLSMDYQVFLVSRMHEEWVHTRDNTRAVIVGQGQTGRVITAAATIMIAVFGAFVLAGGERAVAMFGIGLAAAVAIDAFVLRTMLVPALMHLFGRANWWLPAWLDRILPHLSVDPPDEPAPEPDKQLLHA</sequence>
<feature type="domain" description="Membrane transport protein MMPL" evidence="8">
    <location>
        <begin position="447"/>
        <end position="677"/>
    </location>
</feature>
<keyword evidence="6 7" id="KW-0472">Membrane</keyword>
<feature type="transmembrane region" description="Helical" evidence="7">
    <location>
        <begin position="528"/>
        <end position="549"/>
    </location>
</feature>
<evidence type="ECO:0000256" key="3">
    <source>
        <dbReference type="ARBA" id="ARBA00022475"/>
    </source>
</evidence>
<dbReference type="Proteomes" id="UP001501509">
    <property type="component" value="Unassembled WGS sequence"/>
</dbReference>
<evidence type="ECO:0000256" key="2">
    <source>
        <dbReference type="ARBA" id="ARBA00010157"/>
    </source>
</evidence>
<dbReference type="SUPFAM" id="SSF82866">
    <property type="entry name" value="Multidrug efflux transporter AcrB transmembrane domain"/>
    <property type="match status" value="2"/>
</dbReference>